<gene>
    <name evidence="2" type="ORF">C483_09791</name>
</gene>
<evidence type="ECO:0008006" key="4">
    <source>
        <dbReference type="Google" id="ProtNLM"/>
    </source>
</evidence>
<dbReference type="Gene3D" id="1.10.3210.10">
    <property type="entry name" value="Hypothetical protein af1432"/>
    <property type="match status" value="1"/>
</dbReference>
<evidence type="ECO:0000313" key="3">
    <source>
        <dbReference type="Proteomes" id="UP000011519"/>
    </source>
</evidence>
<sequence length="302" mass="32605">MTSDEGVGDRSDNNGEPVANRDGRDGSVSHESAVSSETQRANEGQQQQVGPQTVRDAFDTLESDLSRLEAVVRQSEGAPRDELESDGGQETGVRPTRLEFETVVGRLQDVLAELDGGHRVINRRSGGTITPLDPDPESINLADIAHALSNLSRFTGQGKRFYSVARHAVHVSREVEARGGSLSAQRWGLLHDASEAYLSDVPAPVKQTLPGYTRAETRLHTAVKNAFDLEVTAAEERLVDAADTDVGRYELSIHFPGFHDEAGELESDHDGLGVDAPEADLAAATDAAKDCYLQRARELGLE</sequence>
<reference evidence="2 3" key="1">
    <citation type="journal article" date="2014" name="PLoS Genet.">
        <title>Phylogenetically driven sequencing of extremely halophilic archaea reveals strategies for static and dynamic osmo-response.</title>
        <authorList>
            <person name="Becker E.A."/>
            <person name="Seitzer P.M."/>
            <person name="Tritt A."/>
            <person name="Larsen D."/>
            <person name="Krusor M."/>
            <person name="Yao A.I."/>
            <person name="Wu D."/>
            <person name="Madern D."/>
            <person name="Eisen J.A."/>
            <person name="Darling A.E."/>
            <person name="Facciotti M.T."/>
        </authorList>
    </citation>
    <scope>NUCLEOTIDE SEQUENCE [LARGE SCALE GENOMIC DNA]</scope>
    <source>
        <strain evidence="2 3">JCM 10989</strain>
    </source>
</reference>
<accession>M0A0G0</accession>
<proteinExistence type="predicted"/>
<evidence type="ECO:0000313" key="2">
    <source>
        <dbReference type="EMBL" id="ELY91322.1"/>
    </source>
</evidence>
<feature type="compositionally biased region" description="Basic and acidic residues" evidence="1">
    <location>
        <begin position="7"/>
        <end position="28"/>
    </location>
</feature>
<dbReference type="STRING" id="1227493.C483_09791"/>
<feature type="region of interest" description="Disordered" evidence="1">
    <location>
        <begin position="1"/>
        <end position="95"/>
    </location>
</feature>
<dbReference type="SUPFAM" id="SSF109604">
    <property type="entry name" value="HD-domain/PDEase-like"/>
    <property type="match status" value="1"/>
</dbReference>
<feature type="compositionally biased region" description="Polar residues" evidence="1">
    <location>
        <begin position="29"/>
        <end position="51"/>
    </location>
</feature>
<organism evidence="2 3">
    <name type="scientific">Natrialba hulunbeirensis JCM 10989</name>
    <dbReference type="NCBI Taxonomy" id="1227493"/>
    <lineage>
        <taxon>Archaea</taxon>
        <taxon>Methanobacteriati</taxon>
        <taxon>Methanobacteriota</taxon>
        <taxon>Stenosarchaea group</taxon>
        <taxon>Halobacteria</taxon>
        <taxon>Halobacteriales</taxon>
        <taxon>Natrialbaceae</taxon>
        <taxon>Natrialba</taxon>
    </lineage>
</organism>
<dbReference type="PATRIC" id="fig|1227493.4.peg.1944"/>
<keyword evidence="3" id="KW-1185">Reference proteome</keyword>
<dbReference type="RefSeq" id="WP_006653161.1">
    <property type="nucleotide sequence ID" value="NZ_AOIM01000031.1"/>
</dbReference>
<evidence type="ECO:0000256" key="1">
    <source>
        <dbReference type="SAM" id="MobiDB-lite"/>
    </source>
</evidence>
<dbReference type="AlphaFoldDB" id="M0A0G0"/>
<name>M0A0G0_9EURY</name>
<dbReference type="OrthoDB" id="268600at2157"/>
<dbReference type="Proteomes" id="UP000011519">
    <property type="component" value="Unassembled WGS sequence"/>
</dbReference>
<dbReference type="EMBL" id="AOIM01000031">
    <property type="protein sequence ID" value="ELY91322.1"/>
    <property type="molecule type" value="Genomic_DNA"/>
</dbReference>
<comment type="caution">
    <text evidence="2">The sequence shown here is derived from an EMBL/GenBank/DDBJ whole genome shotgun (WGS) entry which is preliminary data.</text>
</comment>
<protein>
    <recommendedName>
        <fullName evidence="4">Metal dependent phosphohydrolase</fullName>
    </recommendedName>
</protein>